<evidence type="ECO:0000313" key="5">
    <source>
        <dbReference type="Proteomes" id="UP000244336"/>
    </source>
</evidence>
<feature type="domain" description="DUF8039" evidence="3">
    <location>
        <begin position="382"/>
        <end position="472"/>
    </location>
</feature>
<feature type="compositionally biased region" description="Polar residues" evidence="1">
    <location>
        <begin position="62"/>
        <end position="71"/>
    </location>
</feature>
<dbReference type="Gramene" id="PUZ69840">
    <property type="protein sequence ID" value="PUZ69840"/>
    <property type="gene ID" value="GQ55_2G150300"/>
</dbReference>
<sequence>MPTRFSMLLTLPLAVLLTAPFTAARSDQPKPHRAVTVLRPGRGLKEPVGHLLRVHLRQRRQPSGSNEEQQGASAPQPSATTASVRSQAKRKHAWSKRGAIAPEGIATKYRNTCGAIVRDTLHEIITTNNWKLVPQARKEVLWAKVQESFQFPEGQANMAKKYALGLLGKCFRTWRFVLNTDYIQKGKYARATFGRIPTDNPHHLGSSGYAPKIPKWRKEEEERKLVGLPDALEGLDECRRNRALARRPVVTPEGLTFRHPTTMEIYNRLQQIAEQQKLGLFKPDREKDQLTMAIGTPELTGRVRRLSSPTGWAKGFEKDIESYTKCDRYKQALLMEAKVKEITMHFVGLLQSTQRDSVACAAEFRTVPNPSSVGSTAMERFPIDDIQVDTPCKLVEPFGRNRNKVHEVATGMAMPGRMFHCTPIPPEYAKVQVVTVHDNNLNVELDIPTGEIQVLGDAVNQFILWHHRDIILTIAPQIH</sequence>
<dbReference type="OrthoDB" id="676990at2759"/>
<dbReference type="PANTHER" id="PTHR33018:SF19">
    <property type="entry name" value="OS12G0558775 PROTEIN"/>
    <property type="match status" value="1"/>
</dbReference>
<dbReference type="Proteomes" id="UP000244336">
    <property type="component" value="Chromosome 2"/>
</dbReference>
<keyword evidence="5" id="KW-1185">Reference proteome</keyword>
<dbReference type="EMBL" id="CM009750">
    <property type="protein sequence ID" value="PUZ69840.1"/>
    <property type="molecule type" value="Genomic_DNA"/>
</dbReference>
<evidence type="ECO:0000256" key="2">
    <source>
        <dbReference type="SAM" id="SignalP"/>
    </source>
</evidence>
<dbReference type="PANTHER" id="PTHR33018">
    <property type="entry name" value="OS10G0338966 PROTEIN-RELATED"/>
    <property type="match status" value="1"/>
</dbReference>
<reference evidence="4 5" key="1">
    <citation type="submission" date="2018-04" db="EMBL/GenBank/DDBJ databases">
        <title>WGS assembly of Panicum hallii var. hallii HAL2.</title>
        <authorList>
            <person name="Lovell J."/>
            <person name="Jenkins J."/>
            <person name="Lowry D."/>
            <person name="Mamidi S."/>
            <person name="Sreedasyam A."/>
            <person name="Weng X."/>
            <person name="Barry K."/>
            <person name="Bonette J."/>
            <person name="Campitelli B."/>
            <person name="Daum C."/>
            <person name="Gordon S."/>
            <person name="Gould B."/>
            <person name="Lipzen A."/>
            <person name="MacQueen A."/>
            <person name="Palacio-Mejia J."/>
            <person name="Plott C."/>
            <person name="Shakirov E."/>
            <person name="Shu S."/>
            <person name="Yoshinaga Y."/>
            <person name="Zane M."/>
            <person name="Rokhsar D."/>
            <person name="Grimwood J."/>
            <person name="Schmutz J."/>
            <person name="Juenger T."/>
        </authorList>
    </citation>
    <scope>NUCLEOTIDE SEQUENCE [LARGE SCALE GENOMIC DNA]</scope>
    <source>
        <strain evidence="5">cv. HAL2</strain>
    </source>
</reference>
<feature type="compositionally biased region" description="Low complexity" evidence="1">
    <location>
        <begin position="72"/>
        <end position="83"/>
    </location>
</feature>
<keyword evidence="2" id="KW-0732">Signal</keyword>
<dbReference type="InterPro" id="IPR058352">
    <property type="entry name" value="DUF8039"/>
</dbReference>
<evidence type="ECO:0000256" key="1">
    <source>
        <dbReference type="SAM" id="MobiDB-lite"/>
    </source>
</evidence>
<gene>
    <name evidence="4" type="ORF">GQ55_2G150300</name>
</gene>
<feature type="signal peptide" evidence="2">
    <location>
        <begin position="1"/>
        <end position="24"/>
    </location>
</feature>
<protein>
    <recommendedName>
        <fullName evidence="3">DUF8039 domain-containing protein</fullName>
    </recommendedName>
</protein>
<evidence type="ECO:0000313" key="4">
    <source>
        <dbReference type="EMBL" id="PUZ69840.1"/>
    </source>
</evidence>
<name>A0A2T7EPU6_9POAL</name>
<evidence type="ECO:0000259" key="3">
    <source>
        <dbReference type="Pfam" id="PF26133"/>
    </source>
</evidence>
<proteinExistence type="predicted"/>
<accession>A0A2T7EPU6</accession>
<feature type="chain" id="PRO_5015401280" description="DUF8039 domain-containing protein" evidence="2">
    <location>
        <begin position="25"/>
        <end position="479"/>
    </location>
</feature>
<feature type="region of interest" description="Disordered" evidence="1">
    <location>
        <begin position="58"/>
        <end position="96"/>
    </location>
</feature>
<organism evidence="4 5">
    <name type="scientific">Panicum hallii var. hallii</name>
    <dbReference type="NCBI Taxonomy" id="1504633"/>
    <lineage>
        <taxon>Eukaryota</taxon>
        <taxon>Viridiplantae</taxon>
        <taxon>Streptophyta</taxon>
        <taxon>Embryophyta</taxon>
        <taxon>Tracheophyta</taxon>
        <taxon>Spermatophyta</taxon>
        <taxon>Magnoliopsida</taxon>
        <taxon>Liliopsida</taxon>
        <taxon>Poales</taxon>
        <taxon>Poaceae</taxon>
        <taxon>PACMAD clade</taxon>
        <taxon>Panicoideae</taxon>
        <taxon>Panicodae</taxon>
        <taxon>Paniceae</taxon>
        <taxon>Panicinae</taxon>
        <taxon>Panicum</taxon>
        <taxon>Panicum sect. Panicum</taxon>
    </lineage>
</organism>
<dbReference type="Pfam" id="PF26133">
    <property type="entry name" value="DUF8039"/>
    <property type="match status" value="1"/>
</dbReference>
<dbReference type="AlphaFoldDB" id="A0A2T7EPU6"/>